<keyword evidence="2" id="KW-1185">Reference proteome</keyword>
<evidence type="ECO:0000313" key="2">
    <source>
        <dbReference type="Proteomes" id="UP000301751"/>
    </source>
</evidence>
<dbReference type="SUPFAM" id="SSF53335">
    <property type="entry name" value="S-adenosyl-L-methionine-dependent methyltransferases"/>
    <property type="match status" value="1"/>
</dbReference>
<dbReference type="Gene3D" id="3.40.50.150">
    <property type="entry name" value="Vaccinia Virus protein VP39"/>
    <property type="match status" value="1"/>
</dbReference>
<dbReference type="InterPro" id="IPR029063">
    <property type="entry name" value="SAM-dependent_MTases_sf"/>
</dbReference>
<reference evidence="2" key="1">
    <citation type="submission" date="2019-03" db="EMBL/GenBank/DDBJ databases">
        <title>Aquabacterium pictum sp.nov., the first bacteriochlorophyll a-containing freshwater bacterium in the genus Aquabacterium of the class Betaproteobacteria.</title>
        <authorList>
            <person name="Hirose S."/>
            <person name="Tank M."/>
            <person name="Hara E."/>
            <person name="Tamaki H."/>
            <person name="Takaichi S."/>
            <person name="Haruta S."/>
            <person name="Hanada S."/>
        </authorList>
    </citation>
    <scope>NUCLEOTIDE SEQUENCE [LARGE SCALE GENOMIC DNA]</scope>
    <source>
        <strain evidence="2">W35</strain>
    </source>
</reference>
<dbReference type="Proteomes" id="UP000301751">
    <property type="component" value="Unassembled WGS sequence"/>
</dbReference>
<organism evidence="1 2">
    <name type="scientific">Pseudaquabacterium pictum</name>
    <dbReference type="NCBI Taxonomy" id="2315236"/>
    <lineage>
        <taxon>Bacteria</taxon>
        <taxon>Pseudomonadati</taxon>
        <taxon>Pseudomonadota</taxon>
        <taxon>Betaproteobacteria</taxon>
        <taxon>Burkholderiales</taxon>
        <taxon>Sphaerotilaceae</taxon>
        <taxon>Pseudaquabacterium</taxon>
    </lineage>
</organism>
<dbReference type="EMBL" id="BJCL01000014">
    <property type="protein sequence ID" value="GCL65196.1"/>
    <property type="molecule type" value="Genomic_DNA"/>
</dbReference>
<comment type="caution">
    <text evidence="1">The sequence shown here is derived from an EMBL/GenBank/DDBJ whole genome shotgun (WGS) entry which is preliminary data.</text>
</comment>
<sequence length="210" mass="22536">MPLRAPRPAGPLLGFWQALRDDPRRVGALLPSGPALAQAMLDLTLAEPPGHVIEIGAGTGAISQALVQHSQAFASLQLLEANPQLAEGLRRRFPGTPVHACCASQLDELLPGPAERLTLVSSLPFGSLKAVDRQRVLAAIARQTSRTRDWRLLQYSYGGRLPFPSDGPTQGWKRLHTVWRNLPPATLWQLSPLPGAVRHAASAGAPAADR</sequence>
<name>A0A480AWC7_9BURK</name>
<protein>
    <recommendedName>
        <fullName evidence="3">Methyltransferase</fullName>
    </recommendedName>
</protein>
<proteinExistence type="predicted"/>
<gene>
    <name evidence="1" type="ORF">AQPW35_42770</name>
</gene>
<evidence type="ECO:0000313" key="1">
    <source>
        <dbReference type="EMBL" id="GCL65196.1"/>
    </source>
</evidence>
<evidence type="ECO:0008006" key="3">
    <source>
        <dbReference type="Google" id="ProtNLM"/>
    </source>
</evidence>
<accession>A0A480AWC7</accession>
<dbReference type="AlphaFoldDB" id="A0A480AWC7"/>